<sequence length="52" mass="5674">MQSAIAVYIDGITATTQSVGFVKRRRYIAAQNTSGLQVEETRGLLVNHPIAQ</sequence>
<evidence type="ECO:0000313" key="2">
    <source>
        <dbReference type="Proteomes" id="UP000054485"/>
    </source>
</evidence>
<dbReference type="HOGENOM" id="CLU_3088874_0_0_1"/>
<name>A0A0D0A3H9_9AGAM</name>
<evidence type="ECO:0000313" key="1">
    <source>
        <dbReference type="EMBL" id="KIK36261.1"/>
    </source>
</evidence>
<reference evidence="1 2" key="1">
    <citation type="submission" date="2014-04" db="EMBL/GenBank/DDBJ databases">
        <authorList>
            <consortium name="DOE Joint Genome Institute"/>
            <person name="Kuo A."/>
            <person name="Ruytinx J."/>
            <person name="Rineau F."/>
            <person name="Colpaert J."/>
            <person name="Kohler A."/>
            <person name="Nagy L.G."/>
            <person name="Floudas D."/>
            <person name="Copeland A."/>
            <person name="Barry K.W."/>
            <person name="Cichocki N."/>
            <person name="Veneault-Fourrey C."/>
            <person name="LaButti K."/>
            <person name="Lindquist E.A."/>
            <person name="Lipzen A."/>
            <person name="Lundell T."/>
            <person name="Morin E."/>
            <person name="Murat C."/>
            <person name="Sun H."/>
            <person name="Tunlid A."/>
            <person name="Henrissat B."/>
            <person name="Grigoriev I.V."/>
            <person name="Hibbett D.S."/>
            <person name="Martin F."/>
            <person name="Nordberg H.P."/>
            <person name="Cantor M.N."/>
            <person name="Hua S.X."/>
        </authorList>
    </citation>
    <scope>NUCLEOTIDE SEQUENCE [LARGE SCALE GENOMIC DNA]</scope>
    <source>
        <strain evidence="1 2">UH-Slu-Lm8-n1</strain>
    </source>
</reference>
<dbReference type="Proteomes" id="UP000054485">
    <property type="component" value="Unassembled WGS sequence"/>
</dbReference>
<keyword evidence="2" id="KW-1185">Reference proteome</keyword>
<protein>
    <submittedName>
        <fullName evidence="1">Uncharacterized protein</fullName>
    </submittedName>
</protein>
<dbReference type="EMBL" id="KN835545">
    <property type="protein sequence ID" value="KIK36261.1"/>
    <property type="molecule type" value="Genomic_DNA"/>
</dbReference>
<organism evidence="1 2">
    <name type="scientific">Suillus luteus UH-Slu-Lm8-n1</name>
    <dbReference type="NCBI Taxonomy" id="930992"/>
    <lineage>
        <taxon>Eukaryota</taxon>
        <taxon>Fungi</taxon>
        <taxon>Dikarya</taxon>
        <taxon>Basidiomycota</taxon>
        <taxon>Agaricomycotina</taxon>
        <taxon>Agaricomycetes</taxon>
        <taxon>Agaricomycetidae</taxon>
        <taxon>Boletales</taxon>
        <taxon>Suillineae</taxon>
        <taxon>Suillaceae</taxon>
        <taxon>Suillus</taxon>
    </lineage>
</organism>
<dbReference type="AlphaFoldDB" id="A0A0D0A3H9"/>
<accession>A0A0D0A3H9</accession>
<gene>
    <name evidence="1" type="ORF">CY34DRAFT_811426</name>
</gene>
<proteinExistence type="predicted"/>
<dbReference type="InParanoid" id="A0A0D0A3H9"/>
<reference evidence="2" key="2">
    <citation type="submission" date="2015-01" db="EMBL/GenBank/DDBJ databases">
        <title>Evolutionary Origins and Diversification of the Mycorrhizal Mutualists.</title>
        <authorList>
            <consortium name="DOE Joint Genome Institute"/>
            <consortium name="Mycorrhizal Genomics Consortium"/>
            <person name="Kohler A."/>
            <person name="Kuo A."/>
            <person name="Nagy L.G."/>
            <person name="Floudas D."/>
            <person name="Copeland A."/>
            <person name="Barry K.W."/>
            <person name="Cichocki N."/>
            <person name="Veneault-Fourrey C."/>
            <person name="LaButti K."/>
            <person name="Lindquist E.A."/>
            <person name="Lipzen A."/>
            <person name="Lundell T."/>
            <person name="Morin E."/>
            <person name="Murat C."/>
            <person name="Riley R."/>
            <person name="Ohm R."/>
            <person name="Sun H."/>
            <person name="Tunlid A."/>
            <person name="Henrissat B."/>
            <person name="Grigoriev I.V."/>
            <person name="Hibbett D.S."/>
            <person name="Martin F."/>
        </authorList>
    </citation>
    <scope>NUCLEOTIDE SEQUENCE [LARGE SCALE GENOMIC DNA]</scope>
    <source>
        <strain evidence="2">UH-Slu-Lm8-n1</strain>
    </source>
</reference>